<dbReference type="Proteomes" id="UP000287651">
    <property type="component" value="Unassembled WGS sequence"/>
</dbReference>
<reference evidence="1 2" key="1">
    <citation type="journal article" date="2014" name="Agronomy (Basel)">
        <title>A Draft Genome Sequence for Ensete ventricosum, the Drought-Tolerant Tree Against Hunger.</title>
        <authorList>
            <person name="Harrison J."/>
            <person name="Moore K.A."/>
            <person name="Paszkiewicz K."/>
            <person name="Jones T."/>
            <person name="Grant M."/>
            <person name="Ambacheew D."/>
            <person name="Muzemil S."/>
            <person name="Studholme D.J."/>
        </authorList>
    </citation>
    <scope>NUCLEOTIDE SEQUENCE [LARGE SCALE GENOMIC DNA]</scope>
</reference>
<sequence>MYPFHVEEKVLMLHGTKFYSHLRMATNTPSSVYKPLHEYRILQVSNSPHLCERCTTLSVITQHLPLCTVSSFTKHPTLP</sequence>
<comment type="caution">
    <text evidence="1">The sequence shown here is derived from an EMBL/GenBank/DDBJ whole genome shotgun (WGS) entry which is preliminary data.</text>
</comment>
<evidence type="ECO:0000313" key="1">
    <source>
        <dbReference type="EMBL" id="RRT33945.1"/>
    </source>
</evidence>
<evidence type="ECO:0000313" key="2">
    <source>
        <dbReference type="Proteomes" id="UP000287651"/>
    </source>
</evidence>
<proteinExistence type="predicted"/>
<dbReference type="EMBL" id="AMZH03027901">
    <property type="protein sequence ID" value="RRT33945.1"/>
    <property type="molecule type" value="Genomic_DNA"/>
</dbReference>
<protein>
    <submittedName>
        <fullName evidence="1">Uncharacterized protein</fullName>
    </submittedName>
</protein>
<dbReference type="AlphaFoldDB" id="A0A426X387"/>
<accession>A0A426X387</accession>
<gene>
    <name evidence="1" type="ORF">B296_00037793</name>
</gene>
<name>A0A426X387_ENSVE</name>
<organism evidence="1 2">
    <name type="scientific">Ensete ventricosum</name>
    <name type="common">Abyssinian banana</name>
    <name type="synonym">Musa ensete</name>
    <dbReference type="NCBI Taxonomy" id="4639"/>
    <lineage>
        <taxon>Eukaryota</taxon>
        <taxon>Viridiplantae</taxon>
        <taxon>Streptophyta</taxon>
        <taxon>Embryophyta</taxon>
        <taxon>Tracheophyta</taxon>
        <taxon>Spermatophyta</taxon>
        <taxon>Magnoliopsida</taxon>
        <taxon>Liliopsida</taxon>
        <taxon>Zingiberales</taxon>
        <taxon>Musaceae</taxon>
        <taxon>Ensete</taxon>
    </lineage>
</organism>